<evidence type="ECO:0000313" key="2">
    <source>
        <dbReference type="Proteomes" id="UP001482620"/>
    </source>
</evidence>
<protein>
    <recommendedName>
        <fullName evidence="3">Interleukin-1 beta</fullName>
    </recommendedName>
</protein>
<dbReference type="EMBL" id="JAHRIQ010011692">
    <property type="protein sequence ID" value="MEQ2223939.1"/>
    <property type="molecule type" value="Genomic_DNA"/>
</dbReference>
<sequence>MENIHVCQTHKVCVDEGNLQVSLGPPVEKPTRPKRQEKTSGGLREISFSANLNKRSLLNLIRIIYIYFKDLSCQTGPDSSFLFTTIFVTEDIDHVETLELNITRMDAPILSECINSLKQFRTLI</sequence>
<organism evidence="1 2">
    <name type="scientific">Ilyodon furcidens</name>
    <name type="common">goldbreast splitfin</name>
    <dbReference type="NCBI Taxonomy" id="33524"/>
    <lineage>
        <taxon>Eukaryota</taxon>
        <taxon>Metazoa</taxon>
        <taxon>Chordata</taxon>
        <taxon>Craniata</taxon>
        <taxon>Vertebrata</taxon>
        <taxon>Euteleostomi</taxon>
        <taxon>Actinopterygii</taxon>
        <taxon>Neopterygii</taxon>
        <taxon>Teleostei</taxon>
        <taxon>Neoteleostei</taxon>
        <taxon>Acanthomorphata</taxon>
        <taxon>Ovalentaria</taxon>
        <taxon>Atherinomorphae</taxon>
        <taxon>Cyprinodontiformes</taxon>
        <taxon>Goodeidae</taxon>
        <taxon>Ilyodon</taxon>
    </lineage>
</organism>
<evidence type="ECO:0000313" key="1">
    <source>
        <dbReference type="EMBL" id="MEQ2223939.1"/>
    </source>
</evidence>
<reference evidence="1 2" key="1">
    <citation type="submission" date="2021-06" db="EMBL/GenBank/DDBJ databases">
        <authorList>
            <person name="Palmer J.M."/>
        </authorList>
    </citation>
    <scope>NUCLEOTIDE SEQUENCE [LARGE SCALE GENOMIC DNA]</scope>
    <source>
        <strain evidence="2">if_2019</strain>
        <tissue evidence="1">Muscle</tissue>
    </source>
</reference>
<keyword evidence="2" id="KW-1185">Reference proteome</keyword>
<comment type="caution">
    <text evidence="1">The sequence shown here is derived from an EMBL/GenBank/DDBJ whole genome shotgun (WGS) entry which is preliminary data.</text>
</comment>
<dbReference type="Proteomes" id="UP001482620">
    <property type="component" value="Unassembled WGS sequence"/>
</dbReference>
<accession>A0ABV0STS2</accession>
<proteinExistence type="predicted"/>
<name>A0ABV0STS2_9TELE</name>
<evidence type="ECO:0008006" key="3">
    <source>
        <dbReference type="Google" id="ProtNLM"/>
    </source>
</evidence>
<gene>
    <name evidence="1" type="ORF">ILYODFUR_002307</name>
</gene>